<protein>
    <recommendedName>
        <fullName evidence="5">Actin cortical patch SUR7/pH-response regulator PalI</fullName>
    </recommendedName>
</protein>
<evidence type="ECO:0000256" key="2">
    <source>
        <dbReference type="SAM" id="Phobius"/>
    </source>
</evidence>
<organism evidence="3 4">
    <name type="scientific">Oidiodendron maius (strain Zn)</name>
    <dbReference type="NCBI Taxonomy" id="913774"/>
    <lineage>
        <taxon>Eukaryota</taxon>
        <taxon>Fungi</taxon>
        <taxon>Dikarya</taxon>
        <taxon>Ascomycota</taxon>
        <taxon>Pezizomycotina</taxon>
        <taxon>Leotiomycetes</taxon>
        <taxon>Leotiomycetes incertae sedis</taxon>
        <taxon>Myxotrichaceae</taxon>
        <taxon>Oidiodendron</taxon>
    </lineage>
</organism>
<dbReference type="InParanoid" id="A0A0C3HHE6"/>
<dbReference type="GO" id="GO:0031505">
    <property type="term" value="P:fungal-type cell wall organization"/>
    <property type="evidence" value="ECO:0007669"/>
    <property type="project" value="TreeGrafter"/>
</dbReference>
<dbReference type="FunCoup" id="A0A0C3HHE6">
    <property type="interactions" value="141"/>
</dbReference>
<feature type="transmembrane region" description="Helical" evidence="2">
    <location>
        <begin position="111"/>
        <end position="131"/>
    </location>
</feature>
<dbReference type="GO" id="GO:0005886">
    <property type="term" value="C:plasma membrane"/>
    <property type="evidence" value="ECO:0007669"/>
    <property type="project" value="InterPro"/>
</dbReference>
<dbReference type="PANTHER" id="PTHR36414:SF1">
    <property type="entry name" value="PROTEIN SUR7"/>
    <property type="match status" value="1"/>
</dbReference>
<dbReference type="STRING" id="913774.A0A0C3HHE6"/>
<keyword evidence="2" id="KW-0472">Membrane</keyword>
<name>A0A0C3HHE6_OIDMZ</name>
<evidence type="ECO:0000313" key="3">
    <source>
        <dbReference type="EMBL" id="KIN07601.1"/>
    </source>
</evidence>
<dbReference type="GO" id="GO:0032185">
    <property type="term" value="P:septin cytoskeleton organization"/>
    <property type="evidence" value="ECO:0007669"/>
    <property type="project" value="TreeGrafter"/>
</dbReference>
<dbReference type="GO" id="GO:0005938">
    <property type="term" value="C:cell cortex"/>
    <property type="evidence" value="ECO:0007669"/>
    <property type="project" value="TreeGrafter"/>
</dbReference>
<dbReference type="OrthoDB" id="5419460at2759"/>
<feature type="compositionally biased region" description="Basic and acidic residues" evidence="1">
    <location>
        <begin position="272"/>
        <end position="281"/>
    </location>
</feature>
<evidence type="ECO:0000256" key="1">
    <source>
        <dbReference type="SAM" id="MobiDB-lite"/>
    </source>
</evidence>
<dbReference type="GO" id="GO:0030866">
    <property type="term" value="P:cortical actin cytoskeleton organization"/>
    <property type="evidence" value="ECO:0007669"/>
    <property type="project" value="TreeGrafter"/>
</dbReference>
<feature type="transmembrane region" description="Helical" evidence="2">
    <location>
        <begin position="185"/>
        <end position="207"/>
    </location>
</feature>
<feature type="transmembrane region" description="Helical" evidence="2">
    <location>
        <begin position="6"/>
        <end position="24"/>
    </location>
</feature>
<feature type="transmembrane region" description="Helical" evidence="2">
    <location>
        <begin position="143"/>
        <end position="164"/>
    </location>
</feature>
<dbReference type="GO" id="GO:0006897">
    <property type="term" value="P:endocytosis"/>
    <property type="evidence" value="ECO:0007669"/>
    <property type="project" value="TreeGrafter"/>
</dbReference>
<sequence>MGLGSLILISTAVLFMFFVVLSGVRDHTPLNKVWFLQADTSNIAGAPRPLSQWTYFYVCGDHNKDCGSPVPALPLGYAWKGDSTGAPAALVGNHGHGTTSKYYYYMWRFGWVFYLMSFVLAVFGLLSALLAPCSRLVSGLSGLIIGSSLFFLSIAAPLMTAVFVKARNHFHSDGRAAKVGPAAFGFTWGAWGALFLAMLMLFLGAGLGGSRRDKTQAQPRGFAKVTPAGPTAAGGAGGAATAGAAGGGGGRLGFWRRQRLRGGRGSFGDNESQLRVKDEYA</sequence>
<dbReference type="Proteomes" id="UP000054321">
    <property type="component" value="Unassembled WGS sequence"/>
</dbReference>
<keyword evidence="2" id="KW-0812">Transmembrane</keyword>
<gene>
    <name evidence="3" type="ORF">OIDMADRAFT_151261</name>
</gene>
<reference evidence="4" key="2">
    <citation type="submission" date="2015-01" db="EMBL/GenBank/DDBJ databases">
        <title>Evolutionary Origins and Diversification of the Mycorrhizal Mutualists.</title>
        <authorList>
            <consortium name="DOE Joint Genome Institute"/>
            <consortium name="Mycorrhizal Genomics Consortium"/>
            <person name="Kohler A."/>
            <person name="Kuo A."/>
            <person name="Nagy L.G."/>
            <person name="Floudas D."/>
            <person name="Copeland A."/>
            <person name="Barry K.W."/>
            <person name="Cichocki N."/>
            <person name="Veneault-Fourrey C."/>
            <person name="LaButti K."/>
            <person name="Lindquist E.A."/>
            <person name="Lipzen A."/>
            <person name="Lundell T."/>
            <person name="Morin E."/>
            <person name="Murat C."/>
            <person name="Riley R."/>
            <person name="Ohm R."/>
            <person name="Sun H."/>
            <person name="Tunlid A."/>
            <person name="Henrissat B."/>
            <person name="Grigoriev I.V."/>
            <person name="Hibbett D.S."/>
            <person name="Martin F."/>
        </authorList>
    </citation>
    <scope>NUCLEOTIDE SEQUENCE [LARGE SCALE GENOMIC DNA]</scope>
    <source>
        <strain evidence="4">Zn</strain>
    </source>
</reference>
<dbReference type="GO" id="GO:0045121">
    <property type="term" value="C:membrane raft"/>
    <property type="evidence" value="ECO:0007669"/>
    <property type="project" value="TreeGrafter"/>
</dbReference>
<feature type="region of interest" description="Disordered" evidence="1">
    <location>
        <begin position="214"/>
        <end position="281"/>
    </location>
</feature>
<reference evidence="3 4" key="1">
    <citation type="submission" date="2014-04" db="EMBL/GenBank/DDBJ databases">
        <authorList>
            <consortium name="DOE Joint Genome Institute"/>
            <person name="Kuo A."/>
            <person name="Martino E."/>
            <person name="Perotto S."/>
            <person name="Kohler A."/>
            <person name="Nagy L.G."/>
            <person name="Floudas D."/>
            <person name="Copeland A."/>
            <person name="Barry K.W."/>
            <person name="Cichocki N."/>
            <person name="Veneault-Fourrey C."/>
            <person name="LaButti K."/>
            <person name="Lindquist E.A."/>
            <person name="Lipzen A."/>
            <person name="Lundell T."/>
            <person name="Morin E."/>
            <person name="Murat C."/>
            <person name="Sun H."/>
            <person name="Tunlid A."/>
            <person name="Henrissat B."/>
            <person name="Grigoriev I.V."/>
            <person name="Hibbett D.S."/>
            <person name="Martin F."/>
            <person name="Nordberg H.P."/>
            <person name="Cantor M.N."/>
            <person name="Hua S.X."/>
        </authorList>
    </citation>
    <scope>NUCLEOTIDE SEQUENCE [LARGE SCALE GENOMIC DNA]</scope>
    <source>
        <strain evidence="3 4">Zn</strain>
    </source>
</reference>
<accession>A0A0C3HHE6</accession>
<evidence type="ECO:0000313" key="4">
    <source>
        <dbReference type="Proteomes" id="UP000054321"/>
    </source>
</evidence>
<proteinExistence type="predicted"/>
<keyword evidence="4" id="KW-1185">Reference proteome</keyword>
<dbReference type="EMBL" id="KN832870">
    <property type="protein sequence ID" value="KIN07601.1"/>
    <property type="molecule type" value="Genomic_DNA"/>
</dbReference>
<dbReference type="PANTHER" id="PTHR36414">
    <property type="entry name" value="PROTEIN SUR7"/>
    <property type="match status" value="1"/>
</dbReference>
<dbReference type="HOGENOM" id="CLU_059603_2_0_1"/>
<keyword evidence="2" id="KW-1133">Transmembrane helix</keyword>
<dbReference type="InterPro" id="IPR009571">
    <property type="entry name" value="SUR7/Rim9-like_fungi"/>
</dbReference>
<evidence type="ECO:0008006" key="5">
    <source>
        <dbReference type="Google" id="ProtNLM"/>
    </source>
</evidence>
<feature type="compositionally biased region" description="Gly residues" evidence="1">
    <location>
        <begin position="232"/>
        <end position="252"/>
    </location>
</feature>
<dbReference type="AlphaFoldDB" id="A0A0C3HHE6"/>
<dbReference type="Pfam" id="PF06687">
    <property type="entry name" value="SUR7"/>
    <property type="match status" value="1"/>
</dbReference>